<protein>
    <submittedName>
        <fullName evidence="3">Uncharacterized protein</fullName>
    </submittedName>
</protein>
<name>A0A9D4PG10_RHISA</name>
<dbReference type="AlphaFoldDB" id="A0A9D4PG10"/>
<evidence type="ECO:0000313" key="4">
    <source>
        <dbReference type="Proteomes" id="UP000821837"/>
    </source>
</evidence>
<reference evidence="3" key="1">
    <citation type="journal article" date="2020" name="Cell">
        <title>Large-Scale Comparative Analyses of Tick Genomes Elucidate Their Genetic Diversity and Vector Capacities.</title>
        <authorList>
            <consortium name="Tick Genome and Microbiome Consortium (TIGMIC)"/>
            <person name="Jia N."/>
            <person name="Wang J."/>
            <person name="Shi W."/>
            <person name="Du L."/>
            <person name="Sun Y."/>
            <person name="Zhan W."/>
            <person name="Jiang J.F."/>
            <person name="Wang Q."/>
            <person name="Zhang B."/>
            <person name="Ji P."/>
            <person name="Bell-Sakyi L."/>
            <person name="Cui X.M."/>
            <person name="Yuan T.T."/>
            <person name="Jiang B.G."/>
            <person name="Yang W.F."/>
            <person name="Lam T.T."/>
            <person name="Chang Q.C."/>
            <person name="Ding S.J."/>
            <person name="Wang X.J."/>
            <person name="Zhu J.G."/>
            <person name="Ruan X.D."/>
            <person name="Zhao L."/>
            <person name="Wei J.T."/>
            <person name="Ye R.Z."/>
            <person name="Que T.C."/>
            <person name="Du C.H."/>
            <person name="Zhou Y.H."/>
            <person name="Cheng J.X."/>
            <person name="Dai P.F."/>
            <person name="Guo W.B."/>
            <person name="Han X.H."/>
            <person name="Huang E.J."/>
            <person name="Li L.F."/>
            <person name="Wei W."/>
            <person name="Gao Y.C."/>
            <person name="Liu J.Z."/>
            <person name="Shao H.Z."/>
            <person name="Wang X."/>
            <person name="Wang C.C."/>
            <person name="Yang T.C."/>
            <person name="Huo Q.B."/>
            <person name="Li W."/>
            <person name="Chen H.Y."/>
            <person name="Chen S.E."/>
            <person name="Zhou L.G."/>
            <person name="Ni X.B."/>
            <person name="Tian J.H."/>
            <person name="Sheng Y."/>
            <person name="Liu T."/>
            <person name="Pan Y.S."/>
            <person name="Xia L.Y."/>
            <person name="Li J."/>
            <person name="Zhao F."/>
            <person name="Cao W.C."/>
        </authorList>
    </citation>
    <scope>NUCLEOTIDE SEQUENCE</scope>
    <source>
        <strain evidence="3">Rsan-2018</strain>
    </source>
</reference>
<sequence length="64" mass="7010">MTVTNPFVFIVSIGLLVSVGDVRAMQQDYPGTPGHKLRQLPHDGDDLSSALELPAQIRDQDHVL</sequence>
<accession>A0A9D4PG10</accession>
<evidence type="ECO:0000313" key="3">
    <source>
        <dbReference type="EMBL" id="KAH7940260.1"/>
    </source>
</evidence>
<feature type="signal peptide" evidence="2">
    <location>
        <begin position="1"/>
        <end position="24"/>
    </location>
</feature>
<dbReference type="Proteomes" id="UP000821837">
    <property type="component" value="Chromosome 8"/>
</dbReference>
<keyword evidence="4" id="KW-1185">Reference proteome</keyword>
<evidence type="ECO:0000256" key="2">
    <source>
        <dbReference type="SAM" id="SignalP"/>
    </source>
</evidence>
<feature type="chain" id="PRO_5038562271" evidence="2">
    <location>
        <begin position="25"/>
        <end position="64"/>
    </location>
</feature>
<feature type="region of interest" description="Disordered" evidence="1">
    <location>
        <begin position="27"/>
        <end position="49"/>
    </location>
</feature>
<reference evidence="3" key="2">
    <citation type="submission" date="2021-09" db="EMBL/GenBank/DDBJ databases">
        <authorList>
            <person name="Jia N."/>
            <person name="Wang J."/>
            <person name="Shi W."/>
            <person name="Du L."/>
            <person name="Sun Y."/>
            <person name="Zhan W."/>
            <person name="Jiang J."/>
            <person name="Wang Q."/>
            <person name="Zhang B."/>
            <person name="Ji P."/>
            <person name="Sakyi L.B."/>
            <person name="Cui X."/>
            <person name="Yuan T."/>
            <person name="Jiang B."/>
            <person name="Yang W."/>
            <person name="Lam T.T.-Y."/>
            <person name="Chang Q."/>
            <person name="Ding S."/>
            <person name="Wang X."/>
            <person name="Zhu J."/>
            <person name="Ruan X."/>
            <person name="Zhao L."/>
            <person name="Wei J."/>
            <person name="Que T."/>
            <person name="Du C."/>
            <person name="Cheng J."/>
            <person name="Dai P."/>
            <person name="Han X."/>
            <person name="Huang E."/>
            <person name="Gao Y."/>
            <person name="Liu J."/>
            <person name="Shao H."/>
            <person name="Ye R."/>
            <person name="Li L."/>
            <person name="Wei W."/>
            <person name="Wang X."/>
            <person name="Wang C."/>
            <person name="Huo Q."/>
            <person name="Li W."/>
            <person name="Guo W."/>
            <person name="Chen H."/>
            <person name="Chen S."/>
            <person name="Zhou L."/>
            <person name="Zhou L."/>
            <person name="Ni X."/>
            <person name="Tian J."/>
            <person name="Zhou Y."/>
            <person name="Sheng Y."/>
            <person name="Liu T."/>
            <person name="Pan Y."/>
            <person name="Xia L."/>
            <person name="Li J."/>
            <person name="Zhao F."/>
            <person name="Cao W."/>
        </authorList>
    </citation>
    <scope>NUCLEOTIDE SEQUENCE</scope>
    <source>
        <strain evidence="3">Rsan-2018</strain>
        <tissue evidence="3">Larvae</tissue>
    </source>
</reference>
<dbReference type="EMBL" id="JABSTV010001254">
    <property type="protein sequence ID" value="KAH7940260.1"/>
    <property type="molecule type" value="Genomic_DNA"/>
</dbReference>
<proteinExistence type="predicted"/>
<comment type="caution">
    <text evidence="3">The sequence shown here is derived from an EMBL/GenBank/DDBJ whole genome shotgun (WGS) entry which is preliminary data.</text>
</comment>
<keyword evidence="2" id="KW-0732">Signal</keyword>
<organism evidence="3 4">
    <name type="scientific">Rhipicephalus sanguineus</name>
    <name type="common">Brown dog tick</name>
    <name type="synonym">Ixodes sanguineus</name>
    <dbReference type="NCBI Taxonomy" id="34632"/>
    <lineage>
        <taxon>Eukaryota</taxon>
        <taxon>Metazoa</taxon>
        <taxon>Ecdysozoa</taxon>
        <taxon>Arthropoda</taxon>
        <taxon>Chelicerata</taxon>
        <taxon>Arachnida</taxon>
        <taxon>Acari</taxon>
        <taxon>Parasitiformes</taxon>
        <taxon>Ixodida</taxon>
        <taxon>Ixodoidea</taxon>
        <taxon>Ixodidae</taxon>
        <taxon>Rhipicephalinae</taxon>
        <taxon>Rhipicephalus</taxon>
        <taxon>Rhipicephalus</taxon>
    </lineage>
</organism>
<gene>
    <name evidence="3" type="ORF">HPB52_022580</name>
</gene>
<evidence type="ECO:0000256" key="1">
    <source>
        <dbReference type="SAM" id="MobiDB-lite"/>
    </source>
</evidence>